<evidence type="ECO:0000313" key="9">
    <source>
        <dbReference type="Proteomes" id="UP000587991"/>
    </source>
</evidence>
<dbReference type="NCBIfam" id="NF001453">
    <property type="entry name" value="PRK00312.1"/>
    <property type="match status" value="1"/>
</dbReference>
<dbReference type="PANTHER" id="PTHR11579">
    <property type="entry name" value="PROTEIN-L-ISOASPARTATE O-METHYLTRANSFERASE"/>
    <property type="match status" value="1"/>
</dbReference>
<feature type="active site" evidence="7">
    <location>
        <position position="69"/>
    </location>
</feature>
<dbReference type="RefSeq" id="WP_168877130.1">
    <property type="nucleotide sequence ID" value="NZ_JABAIM010000002.1"/>
</dbReference>
<comment type="similarity">
    <text evidence="2 7">Belongs to the methyltransferase superfamily. L-isoaspartyl/D-aspartyl protein methyltransferase family.</text>
</comment>
<dbReference type="CDD" id="cd02440">
    <property type="entry name" value="AdoMet_MTases"/>
    <property type="match status" value="1"/>
</dbReference>
<dbReference type="PANTHER" id="PTHR11579:SF0">
    <property type="entry name" value="PROTEIN-L-ISOASPARTATE(D-ASPARTATE) O-METHYLTRANSFERASE"/>
    <property type="match status" value="1"/>
</dbReference>
<evidence type="ECO:0000256" key="3">
    <source>
        <dbReference type="ARBA" id="ARBA00022490"/>
    </source>
</evidence>
<keyword evidence="6 7" id="KW-0949">S-adenosyl-L-methionine</keyword>
<dbReference type="GO" id="GO:0030091">
    <property type="term" value="P:protein repair"/>
    <property type="evidence" value="ECO:0007669"/>
    <property type="project" value="UniProtKB-UniRule"/>
</dbReference>
<proteinExistence type="inferred from homology"/>
<dbReference type="EMBL" id="JABAIM010000002">
    <property type="protein sequence ID" value="NLR75463.1"/>
    <property type="molecule type" value="Genomic_DNA"/>
</dbReference>
<comment type="function">
    <text evidence="7">Catalyzes the methyl esterification of L-isoaspartyl residues in peptides and proteins that result from spontaneous decomposition of normal L-aspartyl and L-asparaginyl residues. It plays a role in the repair and/or degradation of damaged proteins.</text>
</comment>
<keyword evidence="4 7" id="KW-0489">Methyltransferase</keyword>
<dbReference type="Pfam" id="PF01135">
    <property type="entry name" value="PCMT"/>
    <property type="match status" value="1"/>
</dbReference>
<keyword evidence="3 7" id="KW-0963">Cytoplasm</keyword>
<dbReference type="FunFam" id="3.40.50.150:FF:000010">
    <property type="entry name" value="Protein-L-isoaspartate O-methyltransferase"/>
    <property type="match status" value="1"/>
</dbReference>
<evidence type="ECO:0000256" key="7">
    <source>
        <dbReference type="HAMAP-Rule" id="MF_00090"/>
    </source>
</evidence>
<keyword evidence="9" id="KW-1185">Reference proteome</keyword>
<protein>
    <recommendedName>
        <fullName evidence="7">Protein-L-isoaspartate O-methyltransferase</fullName>
        <ecNumber evidence="7">2.1.1.77</ecNumber>
    </recommendedName>
    <alternativeName>
        <fullName evidence="7">L-isoaspartyl protein carboxyl methyltransferase</fullName>
    </alternativeName>
    <alternativeName>
        <fullName evidence="7">Protein L-isoaspartyl methyltransferase</fullName>
    </alternativeName>
    <alternativeName>
        <fullName evidence="7">Protein-beta-aspartate methyltransferase</fullName>
        <shortName evidence="7">PIMT</shortName>
    </alternativeName>
</protein>
<comment type="subcellular location">
    <subcellularLocation>
        <location evidence="1 7">Cytoplasm</location>
    </subcellularLocation>
</comment>
<evidence type="ECO:0000256" key="4">
    <source>
        <dbReference type="ARBA" id="ARBA00022603"/>
    </source>
</evidence>
<dbReference type="GO" id="GO:0005737">
    <property type="term" value="C:cytoplasm"/>
    <property type="evidence" value="ECO:0007669"/>
    <property type="project" value="UniProtKB-SubCell"/>
</dbReference>
<comment type="catalytic activity">
    <reaction evidence="7">
        <text>[protein]-L-isoaspartate + S-adenosyl-L-methionine = [protein]-L-isoaspartate alpha-methyl ester + S-adenosyl-L-homocysteine</text>
        <dbReference type="Rhea" id="RHEA:12705"/>
        <dbReference type="Rhea" id="RHEA-COMP:12143"/>
        <dbReference type="Rhea" id="RHEA-COMP:12144"/>
        <dbReference type="ChEBI" id="CHEBI:57856"/>
        <dbReference type="ChEBI" id="CHEBI:59789"/>
        <dbReference type="ChEBI" id="CHEBI:90596"/>
        <dbReference type="ChEBI" id="CHEBI:90598"/>
        <dbReference type="EC" id="2.1.1.77"/>
    </reaction>
</comment>
<dbReference type="Gene3D" id="3.40.50.150">
    <property type="entry name" value="Vaccinia Virus protein VP39"/>
    <property type="match status" value="1"/>
</dbReference>
<organism evidence="8 9">
    <name type="scientific">Leeia aquatica</name>
    <dbReference type="NCBI Taxonomy" id="2725557"/>
    <lineage>
        <taxon>Bacteria</taxon>
        <taxon>Pseudomonadati</taxon>
        <taxon>Pseudomonadota</taxon>
        <taxon>Betaproteobacteria</taxon>
        <taxon>Neisseriales</taxon>
        <taxon>Leeiaceae</taxon>
        <taxon>Leeia</taxon>
    </lineage>
</organism>
<dbReference type="NCBIfam" id="TIGR00080">
    <property type="entry name" value="pimt"/>
    <property type="match status" value="1"/>
</dbReference>
<dbReference type="EC" id="2.1.1.77" evidence="7"/>
<sequence>MNKTPTGIGMTSPRTRLRMIERLRQQGINDEVVLSVMSELPRHQFVEEALMSRAYDDVSLPIGFGQTISQPYIVARMTSLLRNGGKLGKVLEIGTGCGYQTTVLAKLAREVYSVERIAPLLDRTRTRLREFRFTHVRLKHADGHLGLPEAAPFDAILMTAAASHVPAELLAQLAPGGRLVMPVGVAEQRLCCIDMTDNGPQQTLLEPVKFVPLLAGLG</sequence>
<dbReference type="PROSITE" id="PS01279">
    <property type="entry name" value="PCMT"/>
    <property type="match status" value="1"/>
</dbReference>
<dbReference type="SUPFAM" id="SSF53335">
    <property type="entry name" value="S-adenosyl-L-methionine-dependent methyltransferases"/>
    <property type="match status" value="1"/>
</dbReference>
<dbReference type="GO" id="GO:0004719">
    <property type="term" value="F:protein-L-isoaspartate (D-aspartate) O-methyltransferase activity"/>
    <property type="evidence" value="ECO:0007669"/>
    <property type="project" value="UniProtKB-UniRule"/>
</dbReference>
<accession>A0A847S6S8</accession>
<dbReference type="AlphaFoldDB" id="A0A847S6S8"/>
<dbReference type="InterPro" id="IPR000682">
    <property type="entry name" value="PCMT"/>
</dbReference>
<reference evidence="8 9" key="1">
    <citation type="submission" date="2020-04" db="EMBL/GenBank/DDBJ databases">
        <title>Draft genome of Leeia sp. IMCC25680.</title>
        <authorList>
            <person name="Song J."/>
            <person name="Cho J.-C."/>
        </authorList>
    </citation>
    <scope>NUCLEOTIDE SEQUENCE [LARGE SCALE GENOMIC DNA]</scope>
    <source>
        <strain evidence="8 9">IMCC25680</strain>
    </source>
</reference>
<evidence type="ECO:0000313" key="8">
    <source>
        <dbReference type="EMBL" id="NLR75463.1"/>
    </source>
</evidence>
<comment type="caution">
    <text evidence="8">The sequence shown here is derived from an EMBL/GenBank/DDBJ whole genome shotgun (WGS) entry which is preliminary data.</text>
</comment>
<evidence type="ECO:0000256" key="6">
    <source>
        <dbReference type="ARBA" id="ARBA00022691"/>
    </source>
</evidence>
<evidence type="ECO:0000256" key="1">
    <source>
        <dbReference type="ARBA" id="ARBA00004496"/>
    </source>
</evidence>
<dbReference type="Proteomes" id="UP000587991">
    <property type="component" value="Unassembled WGS sequence"/>
</dbReference>
<evidence type="ECO:0000256" key="5">
    <source>
        <dbReference type="ARBA" id="ARBA00022679"/>
    </source>
</evidence>
<dbReference type="GO" id="GO:0032259">
    <property type="term" value="P:methylation"/>
    <property type="evidence" value="ECO:0007669"/>
    <property type="project" value="UniProtKB-KW"/>
</dbReference>
<dbReference type="HAMAP" id="MF_00090">
    <property type="entry name" value="PIMT"/>
    <property type="match status" value="1"/>
</dbReference>
<evidence type="ECO:0000256" key="2">
    <source>
        <dbReference type="ARBA" id="ARBA00005369"/>
    </source>
</evidence>
<name>A0A847S6S8_9NEIS</name>
<gene>
    <name evidence="7" type="primary">pcm</name>
    <name evidence="8" type="ORF">HF682_09865</name>
</gene>
<keyword evidence="5 7" id="KW-0808">Transferase</keyword>
<dbReference type="InterPro" id="IPR029063">
    <property type="entry name" value="SAM-dependent_MTases_sf"/>
</dbReference>